<dbReference type="Gene3D" id="3.60.20.10">
    <property type="entry name" value="Glutamine Phosphoribosylpyrophosphate, subunit 1, domain 1"/>
    <property type="match status" value="1"/>
</dbReference>
<dbReference type="Proteomes" id="UP000500938">
    <property type="component" value="Chromosome"/>
</dbReference>
<evidence type="ECO:0000256" key="1">
    <source>
        <dbReference type="ARBA" id="ARBA00005187"/>
    </source>
</evidence>
<dbReference type="CDD" id="cd00712">
    <property type="entry name" value="AsnB"/>
    <property type="match status" value="1"/>
</dbReference>
<dbReference type="Pfam" id="PF00733">
    <property type="entry name" value="Asn_synthase"/>
    <property type="match status" value="1"/>
</dbReference>
<dbReference type="NCBIfam" id="TIGR01536">
    <property type="entry name" value="asn_synth_AEB"/>
    <property type="match status" value="1"/>
</dbReference>
<dbReference type="CDD" id="cd01991">
    <property type="entry name" value="Asn_synthase_B_C"/>
    <property type="match status" value="1"/>
</dbReference>
<keyword evidence="12" id="KW-0436">Ligase</keyword>
<comment type="catalytic activity">
    <reaction evidence="7">
        <text>L-aspartate + L-glutamine + ATP + H2O = L-asparagine + L-glutamate + AMP + diphosphate + H(+)</text>
        <dbReference type="Rhea" id="RHEA:12228"/>
        <dbReference type="ChEBI" id="CHEBI:15377"/>
        <dbReference type="ChEBI" id="CHEBI:15378"/>
        <dbReference type="ChEBI" id="CHEBI:29985"/>
        <dbReference type="ChEBI" id="CHEBI:29991"/>
        <dbReference type="ChEBI" id="CHEBI:30616"/>
        <dbReference type="ChEBI" id="CHEBI:33019"/>
        <dbReference type="ChEBI" id="CHEBI:58048"/>
        <dbReference type="ChEBI" id="CHEBI:58359"/>
        <dbReference type="ChEBI" id="CHEBI:456215"/>
        <dbReference type="EC" id="6.3.5.4"/>
    </reaction>
</comment>
<dbReference type="Pfam" id="PF13537">
    <property type="entry name" value="GATase_7"/>
    <property type="match status" value="1"/>
</dbReference>
<dbReference type="GO" id="GO:0004066">
    <property type="term" value="F:asparagine synthase (glutamine-hydrolyzing) activity"/>
    <property type="evidence" value="ECO:0007669"/>
    <property type="project" value="UniProtKB-EC"/>
</dbReference>
<dbReference type="InterPro" id="IPR051786">
    <property type="entry name" value="ASN_synthetase/amidase"/>
</dbReference>
<keyword evidence="8" id="KW-0028">Amino-acid biosynthesis</keyword>
<dbReference type="Gene3D" id="3.40.50.620">
    <property type="entry name" value="HUPs"/>
    <property type="match status" value="1"/>
</dbReference>
<dbReference type="InterPro" id="IPR001962">
    <property type="entry name" value="Asn_synthase"/>
</dbReference>
<feature type="binding site" evidence="9">
    <location>
        <position position="266"/>
    </location>
    <ligand>
        <name>ATP</name>
        <dbReference type="ChEBI" id="CHEBI:30616"/>
    </ligand>
</feature>
<dbReference type="InterPro" id="IPR029055">
    <property type="entry name" value="Ntn_hydrolases_N"/>
</dbReference>
<proteinExistence type="inferred from homology"/>
<keyword evidence="5 9" id="KW-0067">ATP-binding</keyword>
<dbReference type="InterPro" id="IPR033738">
    <property type="entry name" value="AsnB_N"/>
</dbReference>
<evidence type="ECO:0000256" key="10">
    <source>
        <dbReference type="PIRSR" id="PIRSR001589-3"/>
    </source>
</evidence>
<dbReference type="SUPFAM" id="SSF52402">
    <property type="entry name" value="Adenine nucleotide alpha hydrolases-like"/>
    <property type="match status" value="1"/>
</dbReference>
<feature type="site" description="Important for beta-aspartyl-AMP intermediate formation" evidence="10">
    <location>
        <position position="368"/>
    </location>
</feature>
<dbReference type="PANTHER" id="PTHR43284:SF1">
    <property type="entry name" value="ASPARAGINE SYNTHETASE"/>
    <property type="match status" value="1"/>
</dbReference>
<evidence type="ECO:0000256" key="2">
    <source>
        <dbReference type="ARBA" id="ARBA00005752"/>
    </source>
</evidence>
<dbReference type="PROSITE" id="PS51278">
    <property type="entry name" value="GATASE_TYPE_2"/>
    <property type="match status" value="1"/>
</dbReference>
<feature type="active site" description="For GATase activity" evidence="8">
    <location>
        <position position="2"/>
    </location>
</feature>
<dbReference type="EMBL" id="CP053085">
    <property type="protein sequence ID" value="QJR36226.1"/>
    <property type="molecule type" value="Genomic_DNA"/>
</dbReference>
<evidence type="ECO:0000256" key="5">
    <source>
        <dbReference type="ARBA" id="ARBA00022840"/>
    </source>
</evidence>
<gene>
    <name evidence="12" type="primary">asnB</name>
    <name evidence="12" type="ORF">HKW67_12265</name>
</gene>
<keyword evidence="6 8" id="KW-0315">Glutamine amidotransferase</keyword>
<accession>A0A6M4IS12</accession>
<evidence type="ECO:0000256" key="3">
    <source>
        <dbReference type="ARBA" id="ARBA00012737"/>
    </source>
</evidence>
<organism evidence="12 13">
    <name type="scientific">Gemmatimonas groenlandica</name>
    <dbReference type="NCBI Taxonomy" id="2732249"/>
    <lineage>
        <taxon>Bacteria</taxon>
        <taxon>Pseudomonadati</taxon>
        <taxon>Gemmatimonadota</taxon>
        <taxon>Gemmatimonadia</taxon>
        <taxon>Gemmatimonadales</taxon>
        <taxon>Gemmatimonadaceae</taxon>
        <taxon>Gemmatimonas</taxon>
    </lineage>
</organism>
<dbReference type="InterPro" id="IPR017932">
    <property type="entry name" value="GATase_2_dom"/>
</dbReference>
<dbReference type="PANTHER" id="PTHR43284">
    <property type="entry name" value="ASPARAGINE SYNTHETASE (GLUTAMINE-HYDROLYZING)"/>
    <property type="match status" value="1"/>
</dbReference>
<feature type="binding site" evidence="9">
    <location>
        <position position="101"/>
    </location>
    <ligand>
        <name>L-glutamine</name>
        <dbReference type="ChEBI" id="CHEBI:58359"/>
    </ligand>
</feature>
<dbReference type="AlphaFoldDB" id="A0A6M4IS12"/>
<dbReference type="EC" id="6.3.5.4" evidence="3"/>
<dbReference type="InterPro" id="IPR014729">
    <property type="entry name" value="Rossmann-like_a/b/a_fold"/>
</dbReference>
<evidence type="ECO:0000259" key="11">
    <source>
        <dbReference type="PROSITE" id="PS51278"/>
    </source>
</evidence>
<dbReference type="InterPro" id="IPR006426">
    <property type="entry name" value="Asn_synth_AEB"/>
</dbReference>
<evidence type="ECO:0000313" key="12">
    <source>
        <dbReference type="EMBL" id="QJR36226.1"/>
    </source>
</evidence>
<evidence type="ECO:0000256" key="8">
    <source>
        <dbReference type="PIRSR" id="PIRSR001589-1"/>
    </source>
</evidence>
<keyword evidence="8" id="KW-0061">Asparagine biosynthesis</keyword>
<dbReference type="KEGG" id="ggr:HKW67_12265"/>
<protein>
    <recommendedName>
        <fullName evidence="3">asparagine synthase (glutamine-hydrolyzing)</fullName>
        <ecNumber evidence="3">6.3.5.4</ecNumber>
    </recommendedName>
</protein>
<keyword evidence="4 9" id="KW-0547">Nucleotide-binding</keyword>
<dbReference type="SUPFAM" id="SSF56235">
    <property type="entry name" value="N-terminal nucleophile aminohydrolases (Ntn hydrolases)"/>
    <property type="match status" value="1"/>
</dbReference>
<sequence>MCGINGTIRFRGTVDRELLGRQRDTMEHRGPDSSGIWFSNDGRVGFGHRRLAIIDLSPGGHQPMIDGETGTVITFNGEIYNYVELRDRLRAKGHVFRTHSDTEVILAAYREWGTDCVAQLGGMFAFALYDESKQRVMLARDRAGEKPLFYRVNDEQFTFASEAKALLADPTCPRRVRAQSLNEYLAYGYVTGENTMFADIRRVAPAGRVVINLATGAIAHDSYWTLPQTALSASSADPEALVEELHELLKASVRRQLMADVPIGVLLSGGVDSSIVTAIAAEVSGSRIRTFTARFPGHGGFDEGPYARMVADHLGTEHIELEAKAADASLLQSLVAQFDDPISDSSMIPTFLVSQEIRKHATVAIGGDGGDELFGGYHRYPVQIQAEQLRARVPRGIRQIAAYSAEMILPVGTPGRGFAKSLAGTSGDGLANAGRIFRADERLQLTDALRSLDPNDILAPEILRSHAFEDRESALQRATALDFSSYMVDDVLVKVDRASMMSSLEVRAPLLDVDVIEFAFSRVPDSLKADRMNRKLILRRLGQRLLPKRLDLTRKQGFSIPIDAWMKHEWRDQLDGAQAQAQGLISPKAFETYRGRLDAGLPIGERLYSLLFIQLWSERFAVTDVI</sequence>
<evidence type="ECO:0000256" key="6">
    <source>
        <dbReference type="ARBA" id="ARBA00022962"/>
    </source>
</evidence>
<keyword evidence="13" id="KW-1185">Reference proteome</keyword>
<feature type="domain" description="Glutamine amidotransferase type-2" evidence="11">
    <location>
        <begin position="2"/>
        <end position="214"/>
    </location>
</feature>
<reference evidence="12 13" key="1">
    <citation type="submission" date="2020-05" db="EMBL/GenBank/DDBJ databases">
        <title>Complete genome sequence of Gemmatimonas greenlandica TET16.</title>
        <authorList>
            <person name="Zeng Y."/>
        </authorList>
    </citation>
    <scope>NUCLEOTIDE SEQUENCE [LARGE SCALE GENOMIC DNA]</scope>
    <source>
        <strain evidence="12 13">TET16</strain>
    </source>
</reference>
<evidence type="ECO:0000256" key="7">
    <source>
        <dbReference type="ARBA" id="ARBA00048741"/>
    </source>
</evidence>
<dbReference type="GO" id="GO:0005829">
    <property type="term" value="C:cytosol"/>
    <property type="evidence" value="ECO:0007669"/>
    <property type="project" value="TreeGrafter"/>
</dbReference>
<evidence type="ECO:0000256" key="4">
    <source>
        <dbReference type="ARBA" id="ARBA00022741"/>
    </source>
</evidence>
<dbReference type="RefSeq" id="WP_171225661.1">
    <property type="nucleotide sequence ID" value="NZ_CP053085.1"/>
</dbReference>
<evidence type="ECO:0000256" key="9">
    <source>
        <dbReference type="PIRSR" id="PIRSR001589-2"/>
    </source>
</evidence>
<evidence type="ECO:0000313" key="13">
    <source>
        <dbReference type="Proteomes" id="UP000500938"/>
    </source>
</evidence>
<dbReference type="GO" id="GO:0005524">
    <property type="term" value="F:ATP binding"/>
    <property type="evidence" value="ECO:0007669"/>
    <property type="project" value="UniProtKB-KW"/>
</dbReference>
<comment type="similarity">
    <text evidence="2">Belongs to the asparagine synthetase family.</text>
</comment>
<dbReference type="PIRSF" id="PIRSF001589">
    <property type="entry name" value="Asn_synthetase_glu-h"/>
    <property type="match status" value="1"/>
</dbReference>
<name>A0A6M4IS12_9BACT</name>
<comment type="pathway">
    <text evidence="1">Amino-acid biosynthesis; L-asparagine biosynthesis; L-asparagine from L-aspartate (L-Gln route): step 1/1.</text>
</comment>
<dbReference type="GO" id="GO:0006529">
    <property type="term" value="P:asparagine biosynthetic process"/>
    <property type="evidence" value="ECO:0007669"/>
    <property type="project" value="UniProtKB-KW"/>
</dbReference>